<evidence type="ECO:0000256" key="11">
    <source>
        <dbReference type="ARBA" id="ARBA00023136"/>
    </source>
</evidence>
<dbReference type="PROSITE" id="PS52016">
    <property type="entry name" value="TONB_DEPENDENT_REC_3"/>
    <property type="match status" value="1"/>
</dbReference>
<keyword evidence="11 14" id="KW-0472">Membrane</keyword>
<reference evidence="18 19" key="1">
    <citation type="journal article" date="2011" name="PLoS Genet.">
        <title>Azospirillum genomes reveal transition of bacteria from aquatic to terrestrial environments.</title>
        <authorList>
            <person name="Wisniewski-Dye F."/>
            <person name="Borziak K."/>
            <person name="Khalsa-Moyers G."/>
            <person name="Alexandre G."/>
            <person name="Sukharnikov L.O."/>
            <person name="Wuichet K."/>
            <person name="Hurst G.B."/>
            <person name="McDonald W.H."/>
            <person name="Robertson J.S."/>
            <person name="Barbe V."/>
            <person name="Calteau A."/>
            <person name="Rouy Z."/>
            <person name="Mangenot S."/>
            <person name="Prigent-Combaret C."/>
            <person name="Normand P."/>
            <person name="Boyer M."/>
            <person name="Siguier P."/>
            <person name="Dessaux Y."/>
            <person name="Elmerich C."/>
            <person name="Condemine G."/>
            <person name="Krishnen G."/>
            <person name="Kennedy I."/>
            <person name="Paterson A.H."/>
            <person name="Gonzalez V."/>
            <person name="Mavingui P."/>
            <person name="Zhulin I.B."/>
        </authorList>
    </citation>
    <scope>NUCLEOTIDE SEQUENCE [LARGE SCALE GENOMIC DNA]</scope>
    <source>
        <strain evidence="18 19">Sp245</strain>
    </source>
</reference>
<dbReference type="Gene3D" id="2.40.170.20">
    <property type="entry name" value="TonB-dependent receptor, beta-barrel domain"/>
    <property type="match status" value="1"/>
</dbReference>
<sequence>MVEEQAQCLNLAAKGSLRLTARRRGAAHDVFAPGLRPVAMAVCFASAVLVGGLSFAPAAQAQTAARTIDANVPAGPLDTALRSFAAQAGVSIAVDPAQVRGKTSQGLRGTTTVEDGLRRLLDGSGYQLAGTSSGYGLVAQGSSPVVNAPAGATVLPSVQVSANAGALPGEPPPPYAGGQVARGGTLGLLGTKNTLDTPFSTTNYTSELIENQQARTAADTLINDSSVRTTTGGNGFDDTFQIRGFAVPSGDVGFNGMYGLVSSNRVPSQIIERIELLKGPGALINGIAPNGSIGGGINILSKRAGDQPLTRVTGLYQSDANFGVHVDTGRRFGENNAWGVRFNGLLRGGEASIEDGDVKTGLGSLAVDYRGERLRWSLDGIIQRDDTDNFRPQISILPTTTAIPSPPDARSNWYPGTTLVQKDKTIASNIEFDVTEWLTAYAGIGYRDGTNDQVFPQSNPAVNALGNFTVRNSYYDSYSETVSGTAGARLRFETGPVRHQVNIGYTGFQREEGNAYIQAAGSAPSNIYNPAPLPVITAPRTDPRKSAETTLSSIAIADTLSFVNDRVLLTLGVRDQTVKVKGFSTTTGAQTSNYNASATTPLAGLVVKPLENVAVYGNYAEGLSRGTIVGAGYANTGAVLEPYKSKQLEGGVKVDWGTITTTAAVFQITRPSSIRTTSNELAYDGEQRNRGLELSAYGEILPGLRAMASATFLKPELTKTAVASEEGNDAAGVPDKSFSASLDWDTPWVEGLALNGRVIHTSGSYLTNANTLRFDGWTRFDIGARYTTDVSGKPVVLRASVENLFDKEYWLTTGTYVTVGSPRTVLLSATVDF</sequence>
<accession>A0A9P1NNZ5</accession>
<dbReference type="Pfam" id="PF00593">
    <property type="entry name" value="TonB_dep_Rec_b-barrel"/>
    <property type="match status" value="1"/>
</dbReference>
<evidence type="ECO:0000259" key="17">
    <source>
        <dbReference type="SMART" id="SM00965"/>
    </source>
</evidence>
<dbReference type="Pfam" id="PF07715">
    <property type="entry name" value="Plug"/>
    <property type="match status" value="1"/>
</dbReference>
<dbReference type="InterPro" id="IPR012910">
    <property type="entry name" value="Plug_dom"/>
</dbReference>
<geneLocation type="plasmid" evidence="18 19">
    <name>AZOBR_p1</name>
</geneLocation>
<keyword evidence="18" id="KW-0614">Plasmid</keyword>
<dbReference type="GO" id="GO:0009279">
    <property type="term" value="C:cell outer membrane"/>
    <property type="evidence" value="ECO:0007669"/>
    <property type="project" value="UniProtKB-SubCell"/>
</dbReference>
<keyword evidence="9" id="KW-0406">Ion transport</keyword>
<dbReference type="Proteomes" id="UP000007319">
    <property type="component" value="Plasmid AZOBR_p1"/>
</dbReference>
<evidence type="ECO:0000256" key="2">
    <source>
        <dbReference type="ARBA" id="ARBA00009810"/>
    </source>
</evidence>
<dbReference type="InterPro" id="IPR010105">
    <property type="entry name" value="TonB_sidphr_rcpt"/>
</dbReference>
<dbReference type="Pfam" id="PF07660">
    <property type="entry name" value="STN"/>
    <property type="match status" value="1"/>
</dbReference>
<dbReference type="SUPFAM" id="SSF56935">
    <property type="entry name" value="Porins"/>
    <property type="match status" value="1"/>
</dbReference>
<dbReference type="CDD" id="cd01347">
    <property type="entry name" value="ligand_gated_channel"/>
    <property type="match status" value="1"/>
</dbReference>
<evidence type="ECO:0000256" key="15">
    <source>
        <dbReference type="PROSITE-ProRule" id="PRU10144"/>
    </source>
</evidence>
<dbReference type="EMBL" id="HE577328">
    <property type="protein sequence ID" value="CCD00412.1"/>
    <property type="molecule type" value="Genomic_DNA"/>
</dbReference>
<dbReference type="InterPro" id="IPR037066">
    <property type="entry name" value="Plug_dom_sf"/>
</dbReference>
<evidence type="ECO:0000256" key="10">
    <source>
        <dbReference type="ARBA" id="ARBA00023077"/>
    </source>
</evidence>
<keyword evidence="5" id="KW-0410">Iron transport</keyword>
<keyword evidence="8" id="KW-0408">Iron</keyword>
<gene>
    <name evidence="18" type="ORF">AZOBR_p180007</name>
</gene>
<dbReference type="GO" id="GO:0015891">
    <property type="term" value="P:siderophore transport"/>
    <property type="evidence" value="ECO:0007669"/>
    <property type="project" value="InterPro"/>
</dbReference>
<dbReference type="SMART" id="SM00965">
    <property type="entry name" value="STN"/>
    <property type="match status" value="1"/>
</dbReference>
<evidence type="ECO:0000313" key="18">
    <source>
        <dbReference type="EMBL" id="CCD00412.1"/>
    </source>
</evidence>
<feature type="short sequence motif" description="TonB C-terminal box" evidence="15">
    <location>
        <begin position="816"/>
        <end position="833"/>
    </location>
</feature>
<keyword evidence="7" id="KW-0732">Signal</keyword>
<dbReference type="PROSITE" id="PS01156">
    <property type="entry name" value="TONB_DEPENDENT_REC_2"/>
    <property type="match status" value="1"/>
</dbReference>
<dbReference type="InterPro" id="IPR036942">
    <property type="entry name" value="Beta-barrel_TonB_sf"/>
</dbReference>
<comment type="subcellular location">
    <subcellularLocation>
        <location evidence="1 14">Cell outer membrane</location>
        <topology evidence="1 14">Multi-pass membrane protein</topology>
    </subcellularLocation>
</comment>
<keyword evidence="10 16" id="KW-0798">TonB box</keyword>
<evidence type="ECO:0000256" key="16">
    <source>
        <dbReference type="RuleBase" id="RU003357"/>
    </source>
</evidence>
<dbReference type="InterPro" id="IPR010917">
    <property type="entry name" value="TonB_rcpt_CS"/>
</dbReference>
<organism evidence="18 19">
    <name type="scientific">Azospirillum baldaniorum</name>
    <dbReference type="NCBI Taxonomy" id="1064539"/>
    <lineage>
        <taxon>Bacteria</taxon>
        <taxon>Pseudomonadati</taxon>
        <taxon>Pseudomonadota</taxon>
        <taxon>Alphaproteobacteria</taxon>
        <taxon>Rhodospirillales</taxon>
        <taxon>Azospirillaceae</taxon>
        <taxon>Azospirillum</taxon>
    </lineage>
</organism>
<evidence type="ECO:0000256" key="9">
    <source>
        <dbReference type="ARBA" id="ARBA00023065"/>
    </source>
</evidence>
<dbReference type="InterPro" id="IPR039426">
    <property type="entry name" value="TonB-dep_rcpt-like"/>
</dbReference>
<keyword evidence="19" id="KW-1185">Reference proteome</keyword>
<keyword evidence="13 14" id="KW-0998">Cell outer membrane</keyword>
<comment type="similarity">
    <text evidence="2 14 16">Belongs to the TonB-dependent receptor family.</text>
</comment>
<evidence type="ECO:0000256" key="4">
    <source>
        <dbReference type="ARBA" id="ARBA00022452"/>
    </source>
</evidence>
<dbReference type="InterPro" id="IPR000531">
    <property type="entry name" value="Beta-barrel_TonB"/>
</dbReference>
<dbReference type="KEGG" id="abs:AZOBR_p180007"/>
<dbReference type="NCBIfam" id="TIGR01783">
    <property type="entry name" value="TonB-siderophor"/>
    <property type="match status" value="1"/>
</dbReference>
<feature type="domain" description="Secretin/TonB short N-terminal" evidence="17">
    <location>
        <begin position="90"/>
        <end position="140"/>
    </location>
</feature>
<evidence type="ECO:0000256" key="7">
    <source>
        <dbReference type="ARBA" id="ARBA00022729"/>
    </source>
</evidence>
<evidence type="ECO:0000256" key="13">
    <source>
        <dbReference type="ARBA" id="ARBA00023237"/>
    </source>
</evidence>
<dbReference type="Gene3D" id="3.55.50.30">
    <property type="match status" value="1"/>
</dbReference>
<keyword evidence="3 14" id="KW-0813">Transport</keyword>
<keyword evidence="12 18" id="KW-0675">Receptor</keyword>
<evidence type="ECO:0000256" key="6">
    <source>
        <dbReference type="ARBA" id="ARBA00022692"/>
    </source>
</evidence>
<evidence type="ECO:0000256" key="3">
    <source>
        <dbReference type="ARBA" id="ARBA00022448"/>
    </source>
</evidence>
<dbReference type="Gene3D" id="2.170.130.10">
    <property type="entry name" value="TonB-dependent receptor, plug domain"/>
    <property type="match status" value="1"/>
</dbReference>
<evidence type="ECO:0000256" key="8">
    <source>
        <dbReference type="ARBA" id="ARBA00023004"/>
    </source>
</evidence>
<dbReference type="AlphaFoldDB" id="A0A9P1NNZ5"/>
<evidence type="ECO:0000256" key="5">
    <source>
        <dbReference type="ARBA" id="ARBA00022496"/>
    </source>
</evidence>
<proteinExistence type="inferred from homology"/>
<keyword evidence="4 14" id="KW-1134">Transmembrane beta strand</keyword>
<evidence type="ECO:0000256" key="12">
    <source>
        <dbReference type="ARBA" id="ARBA00023170"/>
    </source>
</evidence>
<protein>
    <submittedName>
        <fullName evidence="18">Ferric siderophore receptor protein putative signal peptide</fullName>
    </submittedName>
</protein>
<dbReference type="PANTHER" id="PTHR32552">
    <property type="entry name" value="FERRICHROME IRON RECEPTOR-RELATED"/>
    <property type="match status" value="1"/>
</dbReference>
<dbReference type="GO" id="GO:0015344">
    <property type="term" value="F:siderophore uptake transmembrane transporter activity"/>
    <property type="evidence" value="ECO:0007669"/>
    <property type="project" value="TreeGrafter"/>
</dbReference>
<dbReference type="InterPro" id="IPR011662">
    <property type="entry name" value="Secretin/TonB_short_N"/>
</dbReference>
<dbReference type="PANTHER" id="PTHR32552:SF82">
    <property type="entry name" value="FCUA PROTEIN"/>
    <property type="match status" value="1"/>
</dbReference>
<dbReference type="GO" id="GO:0038023">
    <property type="term" value="F:signaling receptor activity"/>
    <property type="evidence" value="ECO:0007669"/>
    <property type="project" value="InterPro"/>
</dbReference>
<evidence type="ECO:0000256" key="1">
    <source>
        <dbReference type="ARBA" id="ARBA00004571"/>
    </source>
</evidence>
<name>A0A9P1NNZ5_9PROT</name>
<evidence type="ECO:0000256" key="14">
    <source>
        <dbReference type="PROSITE-ProRule" id="PRU01360"/>
    </source>
</evidence>
<evidence type="ECO:0000313" key="19">
    <source>
        <dbReference type="Proteomes" id="UP000007319"/>
    </source>
</evidence>
<keyword evidence="6 14" id="KW-0812">Transmembrane</keyword>